<name>A0ABX6TIJ9_9SPHI</name>
<feature type="domain" description="Glycosyltransferase 2-like" evidence="1">
    <location>
        <begin position="7"/>
        <end position="156"/>
    </location>
</feature>
<dbReference type="InterPro" id="IPR029044">
    <property type="entry name" value="Nucleotide-diphossugar_trans"/>
</dbReference>
<evidence type="ECO:0000259" key="1">
    <source>
        <dbReference type="Pfam" id="PF00535"/>
    </source>
</evidence>
<dbReference type="PANTHER" id="PTHR22916">
    <property type="entry name" value="GLYCOSYLTRANSFERASE"/>
    <property type="match status" value="1"/>
</dbReference>
<proteinExistence type="predicted"/>
<dbReference type="Pfam" id="PF00535">
    <property type="entry name" value="Glycos_transf_2"/>
    <property type="match status" value="1"/>
</dbReference>
<dbReference type="SUPFAM" id="SSF53448">
    <property type="entry name" value="Nucleotide-diphospho-sugar transferases"/>
    <property type="match status" value="1"/>
</dbReference>
<keyword evidence="3" id="KW-1185">Reference proteome</keyword>
<dbReference type="InterPro" id="IPR001173">
    <property type="entry name" value="Glyco_trans_2-like"/>
</dbReference>
<dbReference type="EMBL" id="CP061171">
    <property type="protein sequence ID" value="QNR84492.1"/>
    <property type="molecule type" value="Genomic_DNA"/>
</dbReference>
<gene>
    <name evidence="2" type="ORF">H9N25_21730</name>
</gene>
<evidence type="ECO:0000313" key="2">
    <source>
        <dbReference type="EMBL" id="QNR84492.1"/>
    </source>
</evidence>
<dbReference type="PANTHER" id="PTHR22916:SF3">
    <property type="entry name" value="UDP-GLCNAC:BETAGAL BETA-1,3-N-ACETYLGLUCOSAMINYLTRANSFERASE-LIKE PROTEIN 1"/>
    <property type="match status" value="1"/>
</dbReference>
<dbReference type="Gene3D" id="3.90.550.10">
    <property type="entry name" value="Spore Coat Polysaccharide Biosynthesis Protein SpsA, Chain A"/>
    <property type="match status" value="1"/>
</dbReference>
<sequence>MGKPIITVFMAAYNQANYIEQSINSILTQSFSDFELIVVNDGSTDHTAAIVDSFNDSRIRLVHNDGNKGLIYTRNRLLTLARGEYIAILDADDIAHSDRLKIQYHFLLANPEIALCGGHASIIDDQNNKTGDKLMVPINYVDLFMLFGNPFVNSTTMFKTSAFISINGYQNYSISEDFDLFIRMSEKYKVANLDNTLIDYRIHSNNTSTLNTDTRLANERKIISHMQERIGLLYNERWLNLHVELFNWALNKKHLNDYLLLFYELTLANKISKRYNPEIFNRYLFNKWIAILTSSQIDEFTLKWYLKSKILETAYFSFKKFRRALKNSIKTVLN</sequence>
<accession>A0ABX6TIJ9</accession>
<protein>
    <submittedName>
        <fullName evidence="2">Glycosyltransferase</fullName>
    </submittedName>
</protein>
<organism evidence="2 3">
    <name type="scientific">Pedobacter riviphilus</name>
    <dbReference type="NCBI Taxonomy" id="2766984"/>
    <lineage>
        <taxon>Bacteria</taxon>
        <taxon>Pseudomonadati</taxon>
        <taxon>Bacteroidota</taxon>
        <taxon>Sphingobacteriia</taxon>
        <taxon>Sphingobacteriales</taxon>
        <taxon>Sphingobacteriaceae</taxon>
        <taxon>Pedobacter</taxon>
    </lineage>
</organism>
<dbReference type="RefSeq" id="WP_190327210.1">
    <property type="nucleotide sequence ID" value="NZ_CP061171.1"/>
</dbReference>
<reference evidence="2 3" key="1">
    <citation type="submission" date="2020-09" db="EMBL/GenBank/DDBJ databases">
        <title>Pedobacter sp. SW-16 isolated from soil near Yeocheon.</title>
        <authorList>
            <person name="Im H.S."/>
            <person name="Joung Y."/>
            <person name="Lee S.-S."/>
        </authorList>
    </citation>
    <scope>NUCLEOTIDE SEQUENCE [LARGE SCALE GENOMIC DNA]</scope>
    <source>
        <strain evidence="2 3">SW-16</strain>
    </source>
</reference>
<evidence type="ECO:0000313" key="3">
    <source>
        <dbReference type="Proteomes" id="UP000516439"/>
    </source>
</evidence>
<dbReference type="Proteomes" id="UP000516439">
    <property type="component" value="Chromosome"/>
</dbReference>